<name>A0A5C5Z3S6_9BACT</name>
<keyword evidence="2" id="KW-1185">Reference proteome</keyword>
<proteinExistence type="predicted"/>
<reference evidence="1 2" key="1">
    <citation type="submission" date="2019-02" db="EMBL/GenBank/DDBJ databases">
        <title>Deep-cultivation of Planctomycetes and their phenomic and genomic characterization uncovers novel biology.</title>
        <authorList>
            <person name="Wiegand S."/>
            <person name="Jogler M."/>
            <person name="Boedeker C."/>
            <person name="Pinto D."/>
            <person name="Vollmers J."/>
            <person name="Rivas-Marin E."/>
            <person name="Kohn T."/>
            <person name="Peeters S.H."/>
            <person name="Heuer A."/>
            <person name="Rast P."/>
            <person name="Oberbeckmann S."/>
            <person name="Bunk B."/>
            <person name="Jeske O."/>
            <person name="Meyerdierks A."/>
            <person name="Storesund J.E."/>
            <person name="Kallscheuer N."/>
            <person name="Luecker S."/>
            <person name="Lage O.M."/>
            <person name="Pohl T."/>
            <person name="Merkel B.J."/>
            <person name="Hornburger P."/>
            <person name="Mueller R.-W."/>
            <person name="Bruemmer F."/>
            <person name="Labrenz M."/>
            <person name="Spormann A.M."/>
            <person name="Op Den Camp H."/>
            <person name="Overmann J."/>
            <person name="Amann R."/>
            <person name="Jetten M.S.M."/>
            <person name="Mascher T."/>
            <person name="Medema M.H."/>
            <person name="Devos D.P."/>
            <person name="Kaster A.-K."/>
            <person name="Ovreas L."/>
            <person name="Rohde M."/>
            <person name="Galperin M.Y."/>
            <person name="Jogler C."/>
        </authorList>
    </citation>
    <scope>NUCLEOTIDE SEQUENCE [LARGE SCALE GENOMIC DNA]</scope>
    <source>
        <strain evidence="1 2">CA13</strain>
    </source>
</reference>
<evidence type="ECO:0000313" key="1">
    <source>
        <dbReference type="EMBL" id="TWT81865.1"/>
    </source>
</evidence>
<accession>A0A5C5Z3S6</accession>
<dbReference type="AlphaFoldDB" id="A0A5C5Z3S6"/>
<dbReference type="Proteomes" id="UP000315010">
    <property type="component" value="Unassembled WGS sequence"/>
</dbReference>
<comment type="caution">
    <text evidence="1">The sequence shown here is derived from an EMBL/GenBank/DDBJ whole genome shotgun (WGS) entry which is preliminary data.</text>
</comment>
<organism evidence="1 2">
    <name type="scientific">Novipirellula herctigrandis</name>
    <dbReference type="NCBI Taxonomy" id="2527986"/>
    <lineage>
        <taxon>Bacteria</taxon>
        <taxon>Pseudomonadati</taxon>
        <taxon>Planctomycetota</taxon>
        <taxon>Planctomycetia</taxon>
        <taxon>Pirellulales</taxon>
        <taxon>Pirellulaceae</taxon>
        <taxon>Novipirellula</taxon>
    </lineage>
</organism>
<gene>
    <name evidence="1" type="ORF">CA13_33190</name>
</gene>
<protein>
    <submittedName>
        <fullName evidence="1">Uncharacterized protein</fullName>
    </submittedName>
</protein>
<sequence length="100" mass="11104">MSRLLDGAGEVDGKTCSVSSQNWLNPSVKQPTIRIPIGNKQLHPMFSDSDLLHIIKRKMTTTDTEWGQSFGDRVVHWRIIASDNDSRCRGKCGADSSSTK</sequence>
<dbReference type="EMBL" id="SJPJ01000001">
    <property type="protein sequence ID" value="TWT81865.1"/>
    <property type="molecule type" value="Genomic_DNA"/>
</dbReference>
<evidence type="ECO:0000313" key="2">
    <source>
        <dbReference type="Proteomes" id="UP000315010"/>
    </source>
</evidence>